<accession>A0ACB0FHF0</accession>
<proteinExistence type="predicted"/>
<dbReference type="EMBL" id="OX596091">
    <property type="protein sequence ID" value="CAI9712550.1"/>
    <property type="molecule type" value="Genomic_DNA"/>
</dbReference>
<organism evidence="1 2">
    <name type="scientific">Rangifer tarandus platyrhynchus</name>
    <name type="common">Svalbard reindeer</name>
    <dbReference type="NCBI Taxonomy" id="3082113"/>
    <lineage>
        <taxon>Eukaryota</taxon>
        <taxon>Metazoa</taxon>
        <taxon>Chordata</taxon>
        <taxon>Craniata</taxon>
        <taxon>Vertebrata</taxon>
        <taxon>Euteleostomi</taxon>
        <taxon>Mammalia</taxon>
        <taxon>Eutheria</taxon>
        <taxon>Laurasiatheria</taxon>
        <taxon>Artiodactyla</taxon>
        <taxon>Ruminantia</taxon>
        <taxon>Pecora</taxon>
        <taxon>Cervidae</taxon>
        <taxon>Odocoileinae</taxon>
        <taxon>Rangifer</taxon>
    </lineage>
</organism>
<sequence>MMLGCSGLEPSVITSRCLTTKDDEPPVLQNVPEQQKDHDESEVQGGREQASDPADGKATPPVAHVRALPRAHAPWTRRGPHGRLWAQCRRLGSARAEPGQRGTRADRRELGCMMLCEPGKKALSLPRERVLWTRCPWELDGPTGS</sequence>
<protein>
    <submittedName>
        <fullName evidence="1">Uncharacterized protein</fullName>
    </submittedName>
</protein>
<reference evidence="1" key="1">
    <citation type="submission" date="2023-05" db="EMBL/GenBank/DDBJ databases">
        <authorList>
            <consortium name="ELIXIR-Norway"/>
        </authorList>
    </citation>
    <scope>NUCLEOTIDE SEQUENCE</scope>
</reference>
<dbReference type="Proteomes" id="UP001162501">
    <property type="component" value="Chromosome 7"/>
</dbReference>
<name>A0ACB0FHF0_RANTA</name>
<evidence type="ECO:0000313" key="1">
    <source>
        <dbReference type="EMBL" id="CAI9712550.1"/>
    </source>
</evidence>
<gene>
    <name evidence="1" type="ORF">MRATA1EN3_LOCUS23763</name>
</gene>
<evidence type="ECO:0000313" key="2">
    <source>
        <dbReference type="Proteomes" id="UP001162501"/>
    </source>
</evidence>